<protein>
    <recommendedName>
        <fullName evidence="3">NERD domain-containing protein</fullName>
    </recommendedName>
</protein>
<dbReference type="AlphaFoldDB" id="A0A3S9MZZ1"/>
<name>A0A3S9MZZ1_9FLAO</name>
<keyword evidence="2" id="KW-1185">Reference proteome</keyword>
<gene>
    <name evidence="1" type="ORF">EJ995_11625</name>
</gene>
<evidence type="ECO:0000313" key="2">
    <source>
        <dbReference type="Proteomes" id="UP000279600"/>
    </source>
</evidence>
<evidence type="ECO:0000313" key="1">
    <source>
        <dbReference type="EMBL" id="AZQ44845.1"/>
    </source>
</evidence>
<organism evidence="1 2">
    <name type="scientific">Nonlabens ponticola</name>
    <dbReference type="NCBI Taxonomy" id="2496866"/>
    <lineage>
        <taxon>Bacteria</taxon>
        <taxon>Pseudomonadati</taxon>
        <taxon>Bacteroidota</taxon>
        <taxon>Flavobacteriia</taxon>
        <taxon>Flavobacteriales</taxon>
        <taxon>Flavobacteriaceae</taxon>
        <taxon>Nonlabens</taxon>
    </lineage>
</organism>
<accession>A0A3S9MZZ1</accession>
<sequence length="567" mass="67315">MEQMKGVDIEQKSIEIQQIISRYTKESFVCFFADFVRHHPERNQLSFSEKFKSKYKDSIYLIMLRLSSDEVGSEDFYYSEENDKILQKVGEILLEIVSFYLWDYSRFDTTVSKEDRSEMLIHELAFKDYFQNGVLDYREQELNKVIRLFKPYQDKIKERLGIDLKTLMALCEFSEDDYQRKAIASKSFLFDPRMKDFVQNAQAGKFEESLSQLPLELQDNFLDFFENPHSCLLFTKDDYYKSFNKKDVDVFCKLLSIDINDSFDNLFYSQPNPLEHKPIIKINNKTFLNVFQKQLPNAVYKLLYQVLTETEKEKEQLNLRRGKVILESQTQNIFDRFFSKAKNVTSYNNYYINSNPAEKDLLYIVNRIAFVIECKASRSREPWRNTKKATERIRSDFDYCIQKGYEQCFEVEQAILNDEAITIKSKNHSEVLNTSQIIDVFTIVVTSERFASLQIDLGLLLNKKSSEDFYPWSVCIDDLEIFLKTLGAEYNNRFKKFIDYLEFRELLHGRLLSRDELDVCAMFLKNPQKFKELCESDAYLVPDPYLQGYFDELYFSKKLNFKILDVT</sequence>
<proteinExistence type="predicted"/>
<evidence type="ECO:0008006" key="3">
    <source>
        <dbReference type="Google" id="ProtNLM"/>
    </source>
</evidence>
<dbReference type="OrthoDB" id="7060647at2"/>
<reference evidence="1 2" key="1">
    <citation type="submission" date="2018-12" db="EMBL/GenBank/DDBJ databases">
        <title>Complete genome of Nonlabens sp. MJ115.</title>
        <authorList>
            <person name="Choi H.S."/>
            <person name="Jung J."/>
        </authorList>
    </citation>
    <scope>NUCLEOTIDE SEQUENCE [LARGE SCALE GENOMIC DNA]</scope>
    <source>
        <strain evidence="1 2">MJ115</strain>
    </source>
</reference>
<dbReference type="Proteomes" id="UP000279600">
    <property type="component" value="Chromosome"/>
</dbReference>
<dbReference type="EMBL" id="CP034549">
    <property type="protein sequence ID" value="AZQ44845.1"/>
    <property type="molecule type" value="Genomic_DNA"/>
</dbReference>
<dbReference type="KEGG" id="noj:EJ995_11625"/>